<protein>
    <submittedName>
        <fullName evidence="1">Uncharacterized protein</fullName>
    </submittedName>
</protein>
<gene>
    <name evidence="1" type="ORF">PTE31013_02178</name>
</gene>
<accession>A0A5E4UTE8</accession>
<sequence length="64" mass="6917">MTIKKSSLPEKDSRFAYLANLSPSEIDGIQQAATAPALERSWSAAMSKHAPAAQVRGRRYGAAR</sequence>
<dbReference type="AlphaFoldDB" id="A0A5E4UTE8"/>
<dbReference type="EMBL" id="CABPRU010000004">
    <property type="protein sequence ID" value="VVE01730.1"/>
    <property type="molecule type" value="Genomic_DNA"/>
</dbReference>
<name>A0A5E4UTE8_9BURK</name>
<evidence type="ECO:0000313" key="1">
    <source>
        <dbReference type="EMBL" id="VVE01730.1"/>
    </source>
</evidence>
<reference evidence="1 2" key="1">
    <citation type="submission" date="2019-08" db="EMBL/GenBank/DDBJ databases">
        <authorList>
            <person name="Peeters C."/>
        </authorList>
    </citation>
    <scope>NUCLEOTIDE SEQUENCE [LARGE SCALE GENOMIC DNA]</scope>
    <source>
        <strain evidence="1 2">LMG 31013</strain>
    </source>
</reference>
<dbReference type="RefSeq" id="WP_150612812.1">
    <property type="nucleotide sequence ID" value="NZ_CABPRU010000004.1"/>
</dbReference>
<proteinExistence type="predicted"/>
<keyword evidence="2" id="KW-1185">Reference proteome</keyword>
<dbReference type="Proteomes" id="UP000334380">
    <property type="component" value="Unassembled WGS sequence"/>
</dbReference>
<organism evidence="1 2">
    <name type="scientific">Pandoraea terrigena</name>
    <dbReference type="NCBI Taxonomy" id="2508292"/>
    <lineage>
        <taxon>Bacteria</taxon>
        <taxon>Pseudomonadati</taxon>
        <taxon>Pseudomonadota</taxon>
        <taxon>Betaproteobacteria</taxon>
        <taxon>Burkholderiales</taxon>
        <taxon>Burkholderiaceae</taxon>
        <taxon>Pandoraea</taxon>
    </lineage>
</organism>
<evidence type="ECO:0000313" key="2">
    <source>
        <dbReference type="Proteomes" id="UP000334380"/>
    </source>
</evidence>